<sequence>MVAKLGIYLLALCGTVAALPECRRGECDSLTCQDGWLALNRTRSCFKMIRNVDISKAVDECKRYGATIASAVNADENKDILEFAIMSQVQKNEALFLGAKKTGKGPSGFKWLDGKPSNFTNWDRREPSDNHQGKNEDCIEMYVRYWKFDPTKSLEQNMAATGAGKWNDLKCDWSPKVMACRKDQTPVLQAPSKDTPPELTTRKTTVTTTTSTKVTTTTTTTTKATTTTVLKVCGYGWSVGPHGCYKYDGTLGSYDNRLAYCRGLNSYPTSVIDSEENRFVTDLARRGGAPLHFWTGAYLSSNHKITWEDGERNNTYSNWTPRLWGAIGDEYVKPNHIDTDHCIEIMTFRNGNGIVTASSEFGIIAQVKKNEAYLLGATKKGSGPLGFEWIDGKRFNYTNWKKGEPSDKHNGKKEECVEMFVRYWKFDPKKTTTVSAVPDCRNGACDTLTCEAGWTALNRTRSCFKLIRNVDISKAETECGIYGATVASVGNAEENKDILEFGIIAQVKKNEAYLLGAKKKGSGPLGFEWIDGKRFNYTNWKKGEPSDKHNGKKEECVEMFVRYWKFDRTKSLEQNMEATGAGKWNDLRCDWSSKAFACRRDQRAEMQAPSKDTPVGPIVTSTARAVTSATKQRYASCPPRWKMIAAFEKCYAILASPTNFDDAQANCVRYNATLLHIDNSVEDQFINGWAAGVYSGARFWLGARRVPPTINGTFVWIDTNSTGQYYPWKESQYMSRSELDEEDERLRRGNWNECLETRLPFWQGKDCLASNNYAICQRAVTWT</sequence>
<dbReference type="PROSITE" id="PS50041">
    <property type="entry name" value="C_TYPE_LECTIN_2"/>
    <property type="match status" value="5"/>
</dbReference>
<feature type="chain" id="PRO_5041204610" description="C-type lectin domain-containing protein" evidence="1">
    <location>
        <begin position="19"/>
        <end position="783"/>
    </location>
</feature>
<evidence type="ECO:0000313" key="3">
    <source>
        <dbReference type="EMBL" id="CAJ0572600.1"/>
    </source>
</evidence>
<reference evidence="3" key="1">
    <citation type="submission" date="2023-06" db="EMBL/GenBank/DDBJ databases">
        <authorList>
            <person name="Delattre M."/>
        </authorList>
    </citation>
    <scope>NUCLEOTIDE SEQUENCE</scope>
    <source>
        <strain evidence="3">AF72</strain>
    </source>
</reference>
<dbReference type="InterPro" id="IPR001304">
    <property type="entry name" value="C-type_lectin-like"/>
</dbReference>
<feature type="non-terminal residue" evidence="3">
    <location>
        <position position="1"/>
    </location>
</feature>
<feature type="domain" description="C-type lectin" evidence="2">
    <location>
        <begin position="342"/>
        <end position="425"/>
    </location>
</feature>
<keyword evidence="4" id="KW-1185">Reference proteome</keyword>
<evidence type="ECO:0000313" key="4">
    <source>
        <dbReference type="Proteomes" id="UP001177023"/>
    </source>
</evidence>
<proteinExistence type="predicted"/>
<name>A0AA36CPV3_9BILA</name>
<dbReference type="InterPro" id="IPR016187">
    <property type="entry name" value="CTDL_fold"/>
</dbReference>
<dbReference type="Gene3D" id="3.10.100.10">
    <property type="entry name" value="Mannose-Binding Protein A, subunit A"/>
    <property type="match status" value="5"/>
</dbReference>
<feature type="domain" description="C-type lectin" evidence="2">
    <location>
        <begin position="244"/>
        <end position="321"/>
    </location>
</feature>
<dbReference type="CDD" id="cd00037">
    <property type="entry name" value="CLECT"/>
    <property type="match status" value="2"/>
</dbReference>
<dbReference type="PANTHER" id="PTHR22803">
    <property type="entry name" value="MANNOSE, PHOSPHOLIPASE, LECTIN RECEPTOR RELATED"/>
    <property type="match status" value="1"/>
</dbReference>
<feature type="domain" description="C-type lectin" evidence="2">
    <location>
        <begin position="41"/>
        <end position="172"/>
    </location>
</feature>
<dbReference type="Pfam" id="PF00059">
    <property type="entry name" value="Lectin_C"/>
    <property type="match status" value="4"/>
</dbReference>
<dbReference type="InterPro" id="IPR016186">
    <property type="entry name" value="C-type_lectin-like/link_sf"/>
</dbReference>
<protein>
    <recommendedName>
        <fullName evidence="2">C-type lectin domain-containing protein</fullName>
    </recommendedName>
</protein>
<gene>
    <name evidence="3" type="ORF">MSPICULIGERA_LOCUS10984</name>
</gene>
<organism evidence="3 4">
    <name type="scientific">Mesorhabditis spiculigera</name>
    <dbReference type="NCBI Taxonomy" id="96644"/>
    <lineage>
        <taxon>Eukaryota</taxon>
        <taxon>Metazoa</taxon>
        <taxon>Ecdysozoa</taxon>
        <taxon>Nematoda</taxon>
        <taxon>Chromadorea</taxon>
        <taxon>Rhabditida</taxon>
        <taxon>Rhabditina</taxon>
        <taxon>Rhabditomorpha</taxon>
        <taxon>Rhabditoidea</taxon>
        <taxon>Rhabditidae</taxon>
        <taxon>Mesorhabditinae</taxon>
        <taxon>Mesorhabditis</taxon>
    </lineage>
</organism>
<dbReference type="SMART" id="SM00034">
    <property type="entry name" value="CLECT"/>
    <property type="match status" value="4"/>
</dbReference>
<dbReference type="InterPro" id="IPR050111">
    <property type="entry name" value="C-type_lectin/snaclec_domain"/>
</dbReference>
<dbReference type="EMBL" id="CATQJA010002601">
    <property type="protein sequence ID" value="CAJ0572600.1"/>
    <property type="molecule type" value="Genomic_DNA"/>
</dbReference>
<dbReference type="AlphaFoldDB" id="A0AA36CPV3"/>
<accession>A0AA36CPV3</accession>
<evidence type="ECO:0000256" key="1">
    <source>
        <dbReference type="SAM" id="SignalP"/>
    </source>
</evidence>
<comment type="caution">
    <text evidence="3">The sequence shown here is derived from an EMBL/GenBank/DDBJ whole genome shotgun (WGS) entry which is preliminary data.</text>
</comment>
<feature type="domain" description="C-type lectin" evidence="2">
    <location>
        <begin position="649"/>
        <end position="767"/>
    </location>
</feature>
<dbReference type="SUPFAM" id="SSF56436">
    <property type="entry name" value="C-type lectin-like"/>
    <property type="match status" value="5"/>
</dbReference>
<dbReference type="Proteomes" id="UP001177023">
    <property type="component" value="Unassembled WGS sequence"/>
</dbReference>
<keyword evidence="1" id="KW-0732">Signal</keyword>
<feature type="signal peptide" evidence="1">
    <location>
        <begin position="1"/>
        <end position="18"/>
    </location>
</feature>
<evidence type="ECO:0000259" key="2">
    <source>
        <dbReference type="PROSITE" id="PS50041"/>
    </source>
</evidence>
<feature type="domain" description="C-type lectin" evidence="2">
    <location>
        <begin position="459"/>
        <end position="590"/>
    </location>
</feature>